<reference evidence="1 2" key="1">
    <citation type="submission" date="2021-06" db="EMBL/GenBank/DDBJ databases">
        <title>Caerostris extrusa draft genome.</title>
        <authorList>
            <person name="Kono N."/>
            <person name="Arakawa K."/>
        </authorList>
    </citation>
    <scope>NUCLEOTIDE SEQUENCE [LARGE SCALE GENOMIC DNA]</scope>
</reference>
<accession>A0AAV4MUQ2</accession>
<dbReference type="EMBL" id="BPLR01002598">
    <property type="protein sequence ID" value="GIX75545.1"/>
    <property type="molecule type" value="Genomic_DNA"/>
</dbReference>
<dbReference type="Proteomes" id="UP001054945">
    <property type="component" value="Unassembled WGS sequence"/>
</dbReference>
<comment type="caution">
    <text evidence="1">The sequence shown here is derived from an EMBL/GenBank/DDBJ whole genome shotgun (WGS) entry which is preliminary data.</text>
</comment>
<sequence>LLEACEQSVQPTMLISLVITTILWSKPMDPSEESSNVLRLGTLSSHQNEIYPHFQIPVQAFHAIMVNPQEAPKRSFPAN</sequence>
<protein>
    <submittedName>
        <fullName evidence="1">Uncharacterized protein</fullName>
    </submittedName>
</protein>
<evidence type="ECO:0000313" key="2">
    <source>
        <dbReference type="Proteomes" id="UP001054945"/>
    </source>
</evidence>
<feature type="non-terminal residue" evidence="1">
    <location>
        <position position="1"/>
    </location>
</feature>
<dbReference type="AlphaFoldDB" id="A0AAV4MUQ2"/>
<organism evidence="1 2">
    <name type="scientific">Caerostris extrusa</name>
    <name type="common">Bark spider</name>
    <name type="synonym">Caerostris bankana</name>
    <dbReference type="NCBI Taxonomy" id="172846"/>
    <lineage>
        <taxon>Eukaryota</taxon>
        <taxon>Metazoa</taxon>
        <taxon>Ecdysozoa</taxon>
        <taxon>Arthropoda</taxon>
        <taxon>Chelicerata</taxon>
        <taxon>Arachnida</taxon>
        <taxon>Araneae</taxon>
        <taxon>Araneomorphae</taxon>
        <taxon>Entelegynae</taxon>
        <taxon>Araneoidea</taxon>
        <taxon>Araneidae</taxon>
        <taxon>Caerostris</taxon>
    </lineage>
</organism>
<name>A0AAV4MUQ2_CAEEX</name>
<evidence type="ECO:0000313" key="1">
    <source>
        <dbReference type="EMBL" id="GIX75545.1"/>
    </source>
</evidence>
<gene>
    <name evidence="1" type="ORF">CEXT_289401</name>
</gene>
<proteinExistence type="predicted"/>
<keyword evidence="2" id="KW-1185">Reference proteome</keyword>